<sequence length="381" mass="43825">MQSLSDYPFPLLLLILEYLPAQSLALLSQTSHFFYRLASSQTYWKRLCLTDWPWFFYDGTCEHSIPLVEVPDPVQCVVEGKERSNSNEHVCPYPHKVLDHGQFFLPNDYKEAYRLIAGGRYSGCLQVLGSLVDRQMSAFAGIATYDKRSQTFCISYNPLIISQWRRGRKIRLLDRPIEETEEVSHLPEFVDERIPISERHRFRRIPEDLLEWDSRELNFREFFTSLRPDGRPGFEIGDEVEIQWRFGTREQWAWWRGYVSRMSASGDGEDDMEDEEGITVAFPHYPAHSPWYSVVVGVHGSQEPNPRDTGDLGFVGGIRKVTCLAHRALWRRNFSMVHHHVEQDRIVEALQAGFANLQLDGPDVLGGAEEGEQGDGGNIAT</sequence>
<dbReference type="STRING" id="645134.A0A0L0H7F8"/>
<dbReference type="InParanoid" id="A0A0L0H7F8"/>
<dbReference type="InterPro" id="IPR036047">
    <property type="entry name" value="F-box-like_dom_sf"/>
</dbReference>
<protein>
    <recommendedName>
        <fullName evidence="2">F-box domain-containing protein</fullName>
    </recommendedName>
</protein>
<evidence type="ECO:0000256" key="1">
    <source>
        <dbReference type="SAM" id="SignalP"/>
    </source>
</evidence>
<keyword evidence="1" id="KW-0732">Signal</keyword>
<dbReference type="SUPFAM" id="SSF81383">
    <property type="entry name" value="F-box domain"/>
    <property type="match status" value="1"/>
</dbReference>
<name>A0A0L0H7F8_SPIPD</name>
<dbReference type="Pfam" id="PF12937">
    <property type="entry name" value="F-box-like"/>
    <property type="match status" value="1"/>
</dbReference>
<reference evidence="3 4" key="1">
    <citation type="submission" date="2009-08" db="EMBL/GenBank/DDBJ databases">
        <title>The Genome Sequence of Spizellomyces punctatus strain DAOM BR117.</title>
        <authorList>
            <consortium name="The Broad Institute Genome Sequencing Platform"/>
            <person name="Russ C."/>
            <person name="Cuomo C."/>
            <person name="Shea T."/>
            <person name="Young S.K."/>
            <person name="Zeng Q."/>
            <person name="Koehrsen M."/>
            <person name="Haas B."/>
            <person name="Borodovsky M."/>
            <person name="Guigo R."/>
            <person name="Alvarado L."/>
            <person name="Berlin A."/>
            <person name="Bochicchio J."/>
            <person name="Borenstein D."/>
            <person name="Chapman S."/>
            <person name="Chen Z."/>
            <person name="Engels R."/>
            <person name="Freedman E."/>
            <person name="Gellesch M."/>
            <person name="Goldberg J."/>
            <person name="Griggs A."/>
            <person name="Gujja S."/>
            <person name="Heiman D."/>
            <person name="Hepburn T."/>
            <person name="Howarth C."/>
            <person name="Jen D."/>
            <person name="Larson L."/>
            <person name="Lewis B."/>
            <person name="Mehta T."/>
            <person name="Park D."/>
            <person name="Pearson M."/>
            <person name="Roberts A."/>
            <person name="Saif S."/>
            <person name="Shenoy N."/>
            <person name="Sisk P."/>
            <person name="Stolte C."/>
            <person name="Sykes S."/>
            <person name="Thomson T."/>
            <person name="Walk T."/>
            <person name="White J."/>
            <person name="Yandava C."/>
            <person name="Burger G."/>
            <person name="Gray M.W."/>
            <person name="Holland P.W.H."/>
            <person name="King N."/>
            <person name="Lang F.B.F."/>
            <person name="Roger A.J."/>
            <person name="Ruiz-Trillo I."/>
            <person name="Lander E."/>
            <person name="Nusbaum C."/>
        </authorList>
    </citation>
    <scope>NUCLEOTIDE SEQUENCE [LARGE SCALE GENOMIC DNA]</scope>
    <source>
        <strain evidence="3 4">DAOM BR117</strain>
    </source>
</reference>
<feature type="signal peptide" evidence="1">
    <location>
        <begin position="1"/>
        <end position="25"/>
    </location>
</feature>
<dbReference type="OrthoDB" id="512036at2759"/>
<dbReference type="EMBL" id="KQ257466">
    <property type="protein sequence ID" value="KNC96831.1"/>
    <property type="molecule type" value="Genomic_DNA"/>
</dbReference>
<accession>A0A0L0H7F8</accession>
<evidence type="ECO:0000313" key="4">
    <source>
        <dbReference type="Proteomes" id="UP000053201"/>
    </source>
</evidence>
<dbReference type="RefSeq" id="XP_016604871.1">
    <property type="nucleotide sequence ID" value="XM_016755822.1"/>
</dbReference>
<evidence type="ECO:0000313" key="3">
    <source>
        <dbReference type="EMBL" id="KNC96831.1"/>
    </source>
</evidence>
<feature type="chain" id="PRO_5005539749" description="F-box domain-containing protein" evidence="1">
    <location>
        <begin position="26"/>
        <end position="381"/>
    </location>
</feature>
<dbReference type="Gene3D" id="1.20.1280.50">
    <property type="match status" value="1"/>
</dbReference>
<dbReference type="AlphaFoldDB" id="A0A0L0H7F8"/>
<dbReference type="GeneID" id="27690863"/>
<keyword evidence="4" id="KW-1185">Reference proteome</keyword>
<dbReference type="PROSITE" id="PS50181">
    <property type="entry name" value="FBOX"/>
    <property type="match status" value="1"/>
</dbReference>
<feature type="domain" description="F-box" evidence="2">
    <location>
        <begin position="1"/>
        <end position="47"/>
    </location>
</feature>
<dbReference type="Proteomes" id="UP000053201">
    <property type="component" value="Unassembled WGS sequence"/>
</dbReference>
<organism evidence="3 4">
    <name type="scientific">Spizellomyces punctatus (strain DAOM BR117)</name>
    <dbReference type="NCBI Taxonomy" id="645134"/>
    <lineage>
        <taxon>Eukaryota</taxon>
        <taxon>Fungi</taxon>
        <taxon>Fungi incertae sedis</taxon>
        <taxon>Chytridiomycota</taxon>
        <taxon>Chytridiomycota incertae sedis</taxon>
        <taxon>Chytridiomycetes</taxon>
        <taxon>Spizellomycetales</taxon>
        <taxon>Spizellomycetaceae</taxon>
        <taxon>Spizellomyces</taxon>
    </lineage>
</organism>
<proteinExistence type="predicted"/>
<evidence type="ECO:0000259" key="2">
    <source>
        <dbReference type="PROSITE" id="PS50181"/>
    </source>
</evidence>
<gene>
    <name evidence="3" type="ORF">SPPG_07665</name>
</gene>
<dbReference type="InterPro" id="IPR001810">
    <property type="entry name" value="F-box_dom"/>
</dbReference>
<dbReference type="VEuPathDB" id="FungiDB:SPPG_07665"/>